<dbReference type="RefSeq" id="WP_146511121.1">
    <property type="nucleotide sequence ID" value="NZ_SIHI01000015.1"/>
</dbReference>
<dbReference type="InterPro" id="IPR050287">
    <property type="entry name" value="MTA/SAH_deaminase"/>
</dbReference>
<dbReference type="Gene3D" id="3.20.20.140">
    <property type="entry name" value="Metal-dependent hydrolases"/>
    <property type="match status" value="1"/>
</dbReference>
<dbReference type="EC" id="3.5.4.-" evidence="3"/>
<proteinExistence type="predicted"/>
<dbReference type="InterPro" id="IPR006680">
    <property type="entry name" value="Amidohydro-rel"/>
</dbReference>
<reference evidence="3 4" key="1">
    <citation type="submission" date="2019-02" db="EMBL/GenBank/DDBJ databases">
        <title>Deep-cultivation of Planctomycetes and their phenomic and genomic characterization uncovers novel biology.</title>
        <authorList>
            <person name="Wiegand S."/>
            <person name="Jogler M."/>
            <person name="Boedeker C."/>
            <person name="Pinto D."/>
            <person name="Vollmers J."/>
            <person name="Rivas-Marin E."/>
            <person name="Kohn T."/>
            <person name="Peeters S.H."/>
            <person name="Heuer A."/>
            <person name="Rast P."/>
            <person name="Oberbeckmann S."/>
            <person name="Bunk B."/>
            <person name="Jeske O."/>
            <person name="Meyerdierks A."/>
            <person name="Storesund J.E."/>
            <person name="Kallscheuer N."/>
            <person name="Luecker S."/>
            <person name="Lage O.M."/>
            <person name="Pohl T."/>
            <person name="Merkel B.J."/>
            <person name="Hornburger P."/>
            <person name="Mueller R.-W."/>
            <person name="Bruemmer F."/>
            <person name="Labrenz M."/>
            <person name="Spormann A.M."/>
            <person name="Op Den Camp H."/>
            <person name="Overmann J."/>
            <person name="Amann R."/>
            <person name="Jetten M.S.M."/>
            <person name="Mascher T."/>
            <person name="Medema M.H."/>
            <person name="Devos D.P."/>
            <person name="Kaster A.-K."/>
            <person name="Ovreas L."/>
            <person name="Rohde M."/>
            <person name="Galperin M.Y."/>
            <person name="Jogler C."/>
        </authorList>
    </citation>
    <scope>NUCLEOTIDE SEQUENCE [LARGE SCALE GENOMIC DNA]</scope>
    <source>
        <strain evidence="3 4">KOR42</strain>
    </source>
</reference>
<evidence type="ECO:0000259" key="2">
    <source>
        <dbReference type="Pfam" id="PF01979"/>
    </source>
</evidence>
<comment type="caution">
    <text evidence="3">The sequence shown here is derived from an EMBL/GenBank/DDBJ whole genome shotgun (WGS) entry which is preliminary data.</text>
</comment>
<dbReference type="AlphaFoldDB" id="A0A5C5WJ10"/>
<dbReference type="PANTHER" id="PTHR43794">
    <property type="entry name" value="AMINOHYDROLASE SSNA-RELATED"/>
    <property type="match status" value="1"/>
</dbReference>
<organism evidence="3 4">
    <name type="scientific">Thalassoglobus neptunius</name>
    <dbReference type="NCBI Taxonomy" id="1938619"/>
    <lineage>
        <taxon>Bacteria</taxon>
        <taxon>Pseudomonadati</taxon>
        <taxon>Planctomycetota</taxon>
        <taxon>Planctomycetia</taxon>
        <taxon>Planctomycetales</taxon>
        <taxon>Planctomycetaceae</taxon>
        <taxon>Thalassoglobus</taxon>
    </lineage>
</organism>
<dbReference type="Proteomes" id="UP000317243">
    <property type="component" value="Unassembled WGS sequence"/>
</dbReference>
<dbReference type="Gene3D" id="2.30.40.10">
    <property type="entry name" value="Urease, subunit C, domain 1"/>
    <property type="match status" value="1"/>
</dbReference>
<dbReference type="SUPFAM" id="SSF51556">
    <property type="entry name" value="Metallo-dependent hydrolases"/>
    <property type="match status" value="1"/>
</dbReference>
<keyword evidence="1 3" id="KW-0378">Hydrolase</keyword>
<gene>
    <name evidence="3" type="ORF">KOR42_36850</name>
</gene>
<evidence type="ECO:0000313" key="4">
    <source>
        <dbReference type="Proteomes" id="UP000317243"/>
    </source>
</evidence>
<dbReference type="GO" id="GO:0016810">
    <property type="term" value="F:hydrolase activity, acting on carbon-nitrogen (but not peptide) bonds"/>
    <property type="evidence" value="ECO:0007669"/>
    <property type="project" value="InterPro"/>
</dbReference>
<dbReference type="OrthoDB" id="9807210at2"/>
<feature type="domain" description="Amidohydrolase-related" evidence="2">
    <location>
        <begin position="47"/>
        <end position="396"/>
    </location>
</feature>
<evidence type="ECO:0000256" key="1">
    <source>
        <dbReference type="ARBA" id="ARBA00022801"/>
    </source>
</evidence>
<dbReference type="PANTHER" id="PTHR43794:SF11">
    <property type="entry name" value="AMIDOHYDROLASE-RELATED DOMAIN-CONTAINING PROTEIN"/>
    <property type="match status" value="1"/>
</dbReference>
<dbReference type="EMBL" id="SIHI01000015">
    <property type="protein sequence ID" value="TWT50001.1"/>
    <property type="molecule type" value="Genomic_DNA"/>
</dbReference>
<keyword evidence="4" id="KW-1185">Reference proteome</keyword>
<protein>
    <submittedName>
        <fullName evidence="3">Aminodeoxyfutalosine deaminase</fullName>
        <ecNumber evidence="3">3.5.4.-</ecNumber>
    </submittedName>
</protein>
<sequence length="403" mass="44457">MKRYRCRWFYPGDSPPLSDISFTISGQQIVAIEAGDAEAIDLGNVAVIPGLINTHTHLEFSSLQKPLEPLRSFCDWIREVIRWKISQPERNHPAISQGLAESIHSGSTLVGEIATRDWRTERDWSEVDFPQQVVMFREFLGLDPSSISASLDLAAEFLSAESPQPCQPAISPHAPYSTHPELIAQLAQLAQAHDVPLAFHLAESPEEIELLRNGTGPFKKMLSDLNIDTGTLFESRQGPIDYLKLIDVSSPVLVIHGNNLTGEELEFLSKRENFSIVYCPRTHAAMQTGQHRWQQMLEHGINVALGTDSRASNPDLSVFKELAFVHSSTPNVPASRLLRLATVNAAQALGQQNSGRLAAGAIASLCVVPLTENSQSDPERHLFDNPNARLGVMQSGEWIVPVK</sequence>
<dbReference type="InterPro" id="IPR011059">
    <property type="entry name" value="Metal-dep_hydrolase_composite"/>
</dbReference>
<accession>A0A5C5WJ10</accession>
<dbReference type="Pfam" id="PF01979">
    <property type="entry name" value="Amidohydro_1"/>
    <property type="match status" value="1"/>
</dbReference>
<dbReference type="InterPro" id="IPR032466">
    <property type="entry name" value="Metal_Hydrolase"/>
</dbReference>
<dbReference type="SUPFAM" id="SSF51338">
    <property type="entry name" value="Composite domain of metallo-dependent hydrolases"/>
    <property type="match status" value="1"/>
</dbReference>
<name>A0A5C5WJ10_9PLAN</name>
<evidence type="ECO:0000313" key="3">
    <source>
        <dbReference type="EMBL" id="TWT50001.1"/>
    </source>
</evidence>